<feature type="transmembrane region" description="Helical" evidence="1">
    <location>
        <begin position="217"/>
        <end position="238"/>
    </location>
</feature>
<dbReference type="CDD" id="cd21809">
    <property type="entry name" value="ABC-2_lan_permease-like"/>
    <property type="match status" value="1"/>
</dbReference>
<keyword evidence="1" id="KW-0472">Membrane</keyword>
<comment type="caution">
    <text evidence="2">The sequence shown here is derived from an EMBL/GenBank/DDBJ whole genome shotgun (WGS) entry which is preliminary data.</text>
</comment>
<evidence type="ECO:0000256" key="1">
    <source>
        <dbReference type="SAM" id="Phobius"/>
    </source>
</evidence>
<accession>A0A8J4H873</accession>
<feature type="transmembrane region" description="Helical" evidence="1">
    <location>
        <begin position="53"/>
        <end position="77"/>
    </location>
</feature>
<evidence type="ECO:0000313" key="3">
    <source>
        <dbReference type="Proteomes" id="UP000677918"/>
    </source>
</evidence>
<feature type="transmembrane region" description="Helical" evidence="1">
    <location>
        <begin position="138"/>
        <end position="159"/>
    </location>
</feature>
<dbReference type="Pfam" id="PF12730">
    <property type="entry name" value="ABC2_membrane_4"/>
    <property type="match status" value="1"/>
</dbReference>
<keyword evidence="3" id="KW-1185">Reference proteome</keyword>
<dbReference type="Proteomes" id="UP000677918">
    <property type="component" value="Unassembled WGS sequence"/>
</dbReference>
<organism evidence="2 3">
    <name type="scientific">Xylanibacillus composti</name>
    <dbReference type="NCBI Taxonomy" id="1572762"/>
    <lineage>
        <taxon>Bacteria</taxon>
        <taxon>Bacillati</taxon>
        <taxon>Bacillota</taxon>
        <taxon>Bacilli</taxon>
        <taxon>Bacillales</taxon>
        <taxon>Paenibacillaceae</taxon>
        <taxon>Xylanibacillus</taxon>
    </lineage>
</organism>
<dbReference type="AlphaFoldDB" id="A0A8J4H873"/>
<protein>
    <recommendedName>
        <fullName evidence="4">Lantibiotic ABC transporter permease</fullName>
    </recommendedName>
</protein>
<keyword evidence="1" id="KW-0812">Transmembrane</keyword>
<reference evidence="2" key="1">
    <citation type="submission" date="2021-04" db="EMBL/GenBank/DDBJ databases">
        <title>Draft genome sequence of Xylanibacillus composti strain K13.</title>
        <authorList>
            <person name="Uke A."/>
            <person name="Chhe C."/>
            <person name="Baramee S."/>
            <person name="Kosugi A."/>
        </authorList>
    </citation>
    <scope>NUCLEOTIDE SEQUENCE</scope>
    <source>
        <strain evidence="2">K13</strain>
    </source>
</reference>
<dbReference type="PANTHER" id="PTHR37305">
    <property type="entry name" value="INTEGRAL MEMBRANE PROTEIN-RELATED"/>
    <property type="match status" value="1"/>
</dbReference>
<proteinExistence type="predicted"/>
<evidence type="ECO:0008006" key="4">
    <source>
        <dbReference type="Google" id="ProtNLM"/>
    </source>
</evidence>
<dbReference type="RefSeq" id="WP_213413234.1">
    <property type="nucleotide sequence ID" value="NZ_BOVK01000047.1"/>
</dbReference>
<dbReference type="PANTHER" id="PTHR37305:SF1">
    <property type="entry name" value="MEMBRANE PROTEIN"/>
    <property type="match status" value="1"/>
</dbReference>
<evidence type="ECO:0000313" key="2">
    <source>
        <dbReference type="EMBL" id="GIQ70398.1"/>
    </source>
</evidence>
<dbReference type="EMBL" id="BOVK01000047">
    <property type="protein sequence ID" value="GIQ70398.1"/>
    <property type="molecule type" value="Genomic_DNA"/>
</dbReference>
<feature type="transmembrane region" description="Helical" evidence="1">
    <location>
        <begin position="12"/>
        <end position="33"/>
    </location>
</feature>
<feature type="transmembrane region" description="Helical" evidence="1">
    <location>
        <begin position="166"/>
        <end position="197"/>
    </location>
</feature>
<keyword evidence="1" id="KW-1133">Transmembrane helix</keyword>
<sequence>MRKLIAAEAVKIQWGLVALLIAVDLLVNMTLGVSDLEMLQEYYSPNWPHFLMVVFHFHSMFFYPLFTGILAALLCFYEHRSGGWKLWFVMPYSWTQMYAAKLTILAIILAVIQLAFIGATIVTGFISGVEGNLNWGMVLNSTISGWISILPLAALQLWFSSRLSSFGIAFSINVACVLPNIVVSGLHSVYGMWFPFILPFYAMMPQGTPFAPRVDELSLYGWIGLSFVAACIWGSYVYRKKTIA</sequence>
<gene>
    <name evidence="2" type="ORF">XYCOK13_32220</name>
</gene>
<name>A0A8J4H873_9BACL</name>
<feature type="transmembrane region" description="Helical" evidence="1">
    <location>
        <begin position="98"/>
        <end position="126"/>
    </location>
</feature>